<name>A0ABP4IC72_9ACTN</name>
<gene>
    <name evidence="2" type="ORF">GCM10009639_03940</name>
</gene>
<evidence type="ECO:0000256" key="1">
    <source>
        <dbReference type="SAM" id="Phobius"/>
    </source>
</evidence>
<feature type="transmembrane region" description="Helical" evidence="1">
    <location>
        <begin position="255"/>
        <end position="276"/>
    </location>
</feature>
<dbReference type="EMBL" id="BAAAKJ010000019">
    <property type="protein sequence ID" value="GAA1383514.1"/>
    <property type="molecule type" value="Genomic_DNA"/>
</dbReference>
<comment type="caution">
    <text evidence="2">The sequence shown here is derived from an EMBL/GenBank/DDBJ whole genome shotgun (WGS) entry which is preliminary data.</text>
</comment>
<feature type="transmembrane region" description="Helical" evidence="1">
    <location>
        <begin position="227"/>
        <end position="249"/>
    </location>
</feature>
<evidence type="ECO:0008006" key="4">
    <source>
        <dbReference type="Google" id="ProtNLM"/>
    </source>
</evidence>
<feature type="transmembrane region" description="Helical" evidence="1">
    <location>
        <begin position="196"/>
        <end position="215"/>
    </location>
</feature>
<keyword evidence="1" id="KW-0812">Transmembrane</keyword>
<evidence type="ECO:0000313" key="3">
    <source>
        <dbReference type="Proteomes" id="UP001499863"/>
    </source>
</evidence>
<keyword evidence="1" id="KW-0472">Membrane</keyword>
<sequence length="286" mass="29502">MTAHLSRELLLRYLLGPGAPAGEVPAPGAVPPTAGELWAAEAHLEGCSRCRTELAEVSRAHSPADTALVRRVRERLTEVLPAVPVRRRRWHRARAALARWAAPALGPWVAALVLVVLGALVLSSAVTHGSPALVVLAPAMPLLAVALSWGPHSDPVHELIATTPRAGLGLLLRRTAAVLSLVVPALAVGGSLTGTAPVLVLLPALALTCAALALGSRIGVQRAATGLGAGWAAIVVVPATEGHTVPAYLRDSAAPGWAVAAAALGVAVVLCRDTYLHPREARARHR</sequence>
<protein>
    <recommendedName>
        <fullName evidence="4">Zinc-finger domain-containing protein</fullName>
    </recommendedName>
</protein>
<dbReference type="Proteomes" id="UP001499863">
    <property type="component" value="Unassembled WGS sequence"/>
</dbReference>
<organism evidence="2 3">
    <name type="scientific">Kitasatospora putterlickiae</name>
    <dbReference type="NCBI Taxonomy" id="221725"/>
    <lineage>
        <taxon>Bacteria</taxon>
        <taxon>Bacillati</taxon>
        <taxon>Actinomycetota</taxon>
        <taxon>Actinomycetes</taxon>
        <taxon>Kitasatosporales</taxon>
        <taxon>Streptomycetaceae</taxon>
        <taxon>Kitasatospora</taxon>
    </lineage>
</organism>
<keyword evidence="3" id="KW-1185">Reference proteome</keyword>
<feature type="transmembrane region" description="Helical" evidence="1">
    <location>
        <begin position="171"/>
        <end position="190"/>
    </location>
</feature>
<feature type="transmembrane region" description="Helical" evidence="1">
    <location>
        <begin position="96"/>
        <end position="120"/>
    </location>
</feature>
<feature type="transmembrane region" description="Helical" evidence="1">
    <location>
        <begin position="132"/>
        <end position="150"/>
    </location>
</feature>
<keyword evidence="1" id="KW-1133">Transmembrane helix</keyword>
<accession>A0ABP4IC72</accession>
<proteinExistence type="predicted"/>
<reference evidence="3" key="1">
    <citation type="journal article" date="2019" name="Int. J. Syst. Evol. Microbiol.">
        <title>The Global Catalogue of Microorganisms (GCM) 10K type strain sequencing project: providing services to taxonomists for standard genome sequencing and annotation.</title>
        <authorList>
            <consortium name="The Broad Institute Genomics Platform"/>
            <consortium name="The Broad Institute Genome Sequencing Center for Infectious Disease"/>
            <person name="Wu L."/>
            <person name="Ma J."/>
        </authorList>
    </citation>
    <scope>NUCLEOTIDE SEQUENCE [LARGE SCALE GENOMIC DNA]</scope>
    <source>
        <strain evidence="3">JCM 12393</strain>
    </source>
</reference>
<dbReference type="RefSeq" id="WP_344324587.1">
    <property type="nucleotide sequence ID" value="NZ_BAAAKJ010000019.1"/>
</dbReference>
<evidence type="ECO:0000313" key="2">
    <source>
        <dbReference type="EMBL" id="GAA1383514.1"/>
    </source>
</evidence>